<proteinExistence type="inferred from homology"/>
<dbReference type="PROSITE" id="PS01031">
    <property type="entry name" value="SHSP"/>
    <property type="match status" value="1"/>
</dbReference>
<dbReference type="PANTHER" id="PTHR11527">
    <property type="entry name" value="HEAT-SHOCK PROTEIN 20 FAMILY MEMBER"/>
    <property type="match status" value="1"/>
</dbReference>
<dbReference type="InterPro" id="IPR008978">
    <property type="entry name" value="HSP20-like_chaperone"/>
</dbReference>
<reference evidence="5" key="1">
    <citation type="journal article" date="2019" name="Int. J. Syst. Evol. Microbiol.">
        <title>The Global Catalogue of Microorganisms (GCM) 10K type strain sequencing project: providing services to taxonomists for standard genome sequencing and annotation.</title>
        <authorList>
            <consortium name="The Broad Institute Genomics Platform"/>
            <consortium name="The Broad Institute Genome Sequencing Center for Infectious Disease"/>
            <person name="Wu L."/>
            <person name="Ma J."/>
        </authorList>
    </citation>
    <scope>NUCLEOTIDE SEQUENCE [LARGE SCALE GENOMIC DNA]</scope>
    <source>
        <strain evidence="5">CCUG 58938</strain>
    </source>
</reference>
<dbReference type="Gene3D" id="2.60.40.790">
    <property type="match status" value="1"/>
</dbReference>
<evidence type="ECO:0000313" key="4">
    <source>
        <dbReference type="EMBL" id="MFD0997752.1"/>
    </source>
</evidence>
<comment type="similarity">
    <text evidence="1 2">Belongs to the small heat shock protein (HSP20) family.</text>
</comment>
<dbReference type="Proteomes" id="UP001597112">
    <property type="component" value="Unassembled WGS sequence"/>
</dbReference>
<evidence type="ECO:0000256" key="2">
    <source>
        <dbReference type="RuleBase" id="RU003616"/>
    </source>
</evidence>
<evidence type="ECO:0000259" key="3">
    <source>
        <dbReference type="PROSITE" id="PS01031"/>
    </source>
</evidence>
<comment type="caution">
    <text evidence="4">The sequence shown here is derived from an EMBL/GenBank/DDBJ whole genome shotgun (WGS) entry which is preliminary data.</text>
</comment>
<dbReference type="InterPro" id="IPR031107">
    <property type="entry name" value="Small_HSP"/>
</dbReference>
<keyword evidence="5" id="KW-1185">Reference proteome</keyword>
<dbReference type="CDD" id="cd06464">
    <property type="entry name" value="ACD_sHsps-like"/>
    <property type="match status" value="1"/>
</dbReference>
<dbReference type="SUPFAM" id="SSF49764">
    <property type="entry name" value="HSP20-like chaperones"/>
    <property type="match status" value="1"/>
</dbReference>
<protein>
    <submittedName>
        <fullName evidence="4">Hsp20/alpha crystallin family protein</fullName>
    </submittedName>
</protein>
<name>A0ABW3JY80_9BACT</name>
<organism evidence="4 5">
    <name type="scientific">Ohtaekwangia kribbensis</name>
    <dbReference type="NCBI Taxonomy" id="688913"/>
    <lineage>
        <taxon>Bacteria</taxon>
        <taxon>Pseudomonadati</taxon>
        <taxon>Bacteroidota</taxon>
        <taxon>Cytophagia</taxon>
        <taxon>Cytophagales</taxon>
        <taxon>Fulvivirgaceae</taxon>
        <taxon>Ohtaekwangia</taxon>
    </lineage>
</organism>
<gene>
    <name evidence="4" type="ORF">ACFQ21_00475</name>
</gene>
<dbReference type="EMBL" id="JBHTKA010000001">
    <property type="protein sequence ID" value="MFD0997752.1"/>
    <property type="molecule type" value="Genomic_DNA"/>
</dbReference>
<dbReference type="Pfam" id="PF00011">
    <property type="entry name" value="HSP20"/>
    <property type="match status" value="1"/>
</dbReference>
<feature type="domain" description="SHSP" evidence="3">
    <location>
        <begin position="42"/>
        <end position="157"/>
    </location>
</feature>
<dbReference type="RefSeq" id="WP_377573268.1">
    <property type="nucleotide sequence ID" value="NZ_JBHTKA010000001.1"/>
</dbReference>
<dbReference type="InterPro" id="IPR002068">
    <property type="entry name" value="A-crystallin/Hsp20_dom"/>
</dbReference>
<evidence type="ECO:0000256" key="1">
    <source>
        <dbReference type="PROSITE-ProRule" id="PRU00285"/>
    </source>
</evidence>
<accession>A0ABW3JY80</accession>
<evidence type="ECO:0000313" key="5">
    <source>
        <dbReference type="Proteomes" id="UP001597112"/>
    </source>
</evidence>
<sequence length="157" mass="18449">MLLIRKRRAYRNEIPEWVEYGFSVPTLFDNFVTQKVRQPSFSHTGVSTPAVNIIETNDDFRLEMVAPGMRKENFRVELQDAVLTIAYDHEDNRTEEGSDWKYRTHEYNYHSFSRSFAVPQTVDVEKIEAHYERGILNLTLPKKEEARTKPARQIPVS</sequence>